<evidence type="ECO:0000313" key="3">
    <source>
        <dbReference type="Proteomes" id="UP000037069"/>
    </source>
</evidence>
<feature type="transmembrane region" description="Helical" evidence="1">
    <location>
        <begin position="12"/>
        <end position="33"/>
    </location>
</feature>
<feature type="transmembrane region" description="Helical" evidence="1">
    <location>
        <begin position="97"/>
        <end position="117"/>
    </location>
</feature>
<evidence type="ECO:0000313" key="2">
    <source>
        <dbReference type="EMBL" id="KNC20822.1"/>
    </source>
</evidence>
<dbReference type="Proteomes" id="UP000037069">
    <property type="component" value="Unassembled WGS sequence"/>
</dbReference>
<dbReference type="AlphaFoldDB" id="A0A0L0BL98"/>
<reference evidence="2 3" key="1">
    <citation type="journal article" date="2015" name="Nat. Commun.">
        <title>Lucilia cuprina genome unlocks parasitic fly biology to underpin future interventions.</title>
        <authorList>
            <person name="Anstead C.A."/>
            <person name="Korhonen P.K."/>
            <person name="Young N.D."/>
            <person name="Hall R.S."/>
            <person name="Jex A.R."/>
            <person name="Murali S.C."/>
            <person name="Hughes D.S."/>
            <person name="Lee S.F."/>
            <person name="Perry T."/>
            <person name="Stroehlein A.J."/>
            <person name="Ansell B.R."/>
            <person name="Breugelmans B."/>
            <person name="Hofmann A."/>
            <person name="Qu J."/>
            <person name="Dugan S."/>
            <person name="Lee S.L."/>
            <person name="Chao H."/>
            <person name="Dinh H."/>
            <person name="Han Y."/>
            <person name="Doddapaneni H.V."/>
            <person name="Worley K.C."/>
            <person name="Muzny D.M."/>
            <person name="Ioannidis P."/>
            <person name="Waterhouse R.M."/>
            <person name="Zdobnov E.M."/>
            <person name="James P.J."/>
            <person name="Bagnall N.H."/>
            <person name="Kotze A.C."/>
            <person name="Gibbs R.A."/>
            <person name="Richards S."/>
            <person name="Batterham P."/>
            <person name="Gasser R.B."/>
        </authorList>
    </citation>
    <scope>NUCLEOTIDE SEQUENCE [LARGE SCALE GENOMIC DNA]</scope>
    <source>
        <strain evidence="2 3">LS</strain>
        <tissue evidence="2">Full body</tissue>
    </source>
</reference>
<comment type="caution">
    <text evidence="2">The sequence shown here is derived from an EMBL/GenBank/DDBJ whole genome shotgun (WGS) entry which is preliminary data.</text>
</comment>
<keyword evidence="3" id="KW-1185">Reference proteome</keyword>
<name>A0A0L0BL98_LUCCU</name>
<dbReference type="EMBL" id="JRES01001701">
    <property type="protein sequence ID" value="KNC20822.1"/>
    <property type="molecule type" value="Genomic_DNA"/>
</dbReference>
<keyword evidence="1" id="KW-0812">Transmembrane</keyword>
<keyword evidence="1" id="KW-0472">Membrane</keyword>
<organism evidence="2 3">
    <name type="scientific">Lucilia cuprina</name>
    <name type="common">Green bottle fly</name>
    <name type="synonym">Australian sheep blowfly</name>
    <dbReference type="NCBI Taxonomy" id="7375"/>
    <lineage>
        <taxon>Eukaryota</taxon>
        <taxon>Metazoa</taxon>
        <taxon>Ecdysozoa</taxon>
        <taxon>Arthropoda</taxon>
        <taxon>Hexapoda</taxon>
        <taxon>Insecta</taxon>
        <taxon>Pterygota</taxon>
        <taxon>Neoptera</taxon>
        <taxon>Endopterygota</taxon>
        <taxon>Diptera</taxon>
        <taxon>Brachycera</taxon>
        <taxon>Muscomorpha</taxon>
        <taxon>Oestroidea</taxon>
        <taxon>Calliphoridae</taxon>
        <taxon>Luciliinae</taxon>
        <taxon>Lucilia</taxon>
    </lineage>
</organism>
<keyword evidence="1" id="KW-1133">Transmembrane helix</keyword>
<gene>
    <name evidence="2" type="ORF">FF38_11251</name>
</gene>
<sequence length="193" mass="21053">MTSITIEEGLEFFALPLVLDVAFVAFVELVFVAESFAGFFILFLSVVAVCFVFLTAVCGLTTGSHLCLSDGTTVSIPLLVAADVATLDEENDGDGDIFVLYFFLVSVPLVPFCKGFLSSSVTLDLRKRVLRRVKVAVGISSVLSDVLRFEFELAALIRPDIEDLVPLVDLRMDEEAVATLSVSSESLRLYIRL</sequence>
<protein>
    <submittedName>
        <fullName evidence="2">Uncharacterized protein</fullName>
    </submittedName>
</protein>
<accession>A0A0L0BL98</accession>
<feature type="transmembrane region" description="Helical" evidence="1">
    <location>
        <begin position="39"/>
        <end position="60"/>
    </location>
</feature>
<proteinExistence type="predicted"/>
<evidence type="ECO:0000256" key="1">
    <source>
        <dbReference type="SAM" id="Phobius"/>
    </source>
</evidence>